<dbReference type="Proteomes" id="UP001058120">
    <property type="component" value="Chromosome"/>
</dbReference>
<evidence type="ECO:0000313" key="7">
    <source>
        <dbReference type="EMBL" id="UWX05022.1"/>
    </source>
</evidence>
<keyword evidence="5 6" id="KW-0472">Membrane</keyword>
<evidence type="ECO:0000256" key="5">
    <source>
        <dbReference type="ARBA" id="ARBA00023136"/>
    </source>
</evidence>
<gene>
    <name evidence="7" type="ORF">JBF11_05930</name>
</gene>
<feature type="transmembrane region" description="Helical" evidence="6">
    <location>
        <begin position="21"/>
        <end position="42"/>
    </location>
</feature>
<sequence length="229" mass="24860">MIKTALLLAKKDLTIILGRSAGLCQALLLGLLLIFLFSLSLQNGESLSPHAASTMFWLASVFCQVLIFQMLYAVEEQNGARTGLQTLPCPLQTIWLGKFSAGIFLLLASQVLFIPAVFIFLNQHPGEHFLYALFGIFLTDIGICTCGSLLGALCTGQSGKESLLSIILFPLLIPLLLSAISLCSAGLLDLHNPPVQTARIIQWIGITLAFDFIFSAASLLLFPYLYHGE</sequence>
<proteinExistence type="inferred from homology"/>
<dbReference type="EMBL" id="CP065938">
    <property type="protein sequence ID" value="UWX05022.1"/>
    <property type="molecule type" value="Genomic_DNA"/>
</dbReference>
<evidence type="ECO:0000256" key="2">
    <source>
        <dbReference type="ARBA" id="ARBA00010544"/>
    </source>
</evidence>
<comment type="similarity">
    <text evidence="2">Belongs to the CcmB/CycW/HelB family.</text>
</comment>
<evidence type="ECO:0000313" key="8">
    <source>
        <dbReference type="Proteomes" id="UP001058120"/>
    </source>
</evidence>
<comment type="subcellular location">
    <subcellularLocation>
        <location evidence="1">Membrane</location>
        <topology evidence="1">Multi-pass membrane protein</topology>
    </subcellularLocation>
</comment>
<feature type="transmembrane region" description="Helical" evidence="6">
    <location>
        <begin position="95"/>
        <end position="122"/>
    </location>
</feature>
<name>A0ABY5Y0S0_9BACT</name>
<evidence type="ECO:0000256" key="3">
    <source>
        <dbReference type="ARBA" id="ARBA00022692"/>
    </source>
</evidence>
<dbReference type="Pfam" id="PF03379">
    <property type="entry name" value="CcmB"/>
    <property type="match status" value="1"/>
</dbReference>
<protein>
    <submittedName>
        <fullName evidence="7">Heme exporter protein CcmB</fullName>
    </submittedName>
</protein>
<dbReference type="PRINTS" id="PR01414">
    <property type="entry name" value="CCMBBIOGNSIS"/>
</dbReference>
<organism evidence="7 8">
    <name type="scientific">Taurinivorans muris</name>
    <dbReference type="NCBI Taxonomy" id="2787751"/>
    <lineage>
        <taxon>Bacteria</taxon>
        <taxon>Pseudomonadati</taxon>
        <taxon>Thermodesulfobacteriota</taxon>
        <taxon>Desulfovibrionia</taxon>
        <taxon>Desulfovibrionales</taxon>
        <taxon>Desulfovibrionaceae</taxon>
        <taxon>Taurinivorans</taxon>
    </lineage>
</organism>
<feature type="transmembrane region" description="Helical" evidence="6">
    <location>
        <begin position="54"/>
        <end position="74"/>
    </location>
</feature>
<feature type="transmembrane region" description="Helical" evidence="6">
    <location>
        <begin position="128"/>
        <end position="154"/>
    </location>
</feature>
<keyword evidence="4 6" id="KW-1133">Transmembrane helix</keyword>
<accession>A0ABY5Y0S0</accession>
<feature type="transmembrane region" description="Helical" evidence="6">
    <location>
        <begin position="200"/>
        <end position="226"/>
    </location>
</feature>
<evidence type="ECO:0000256" key="1">
    <source>
        <dbReference type="ARBA" id="ARBA00004141"/>
    </source>
</evidence>
<reference evidence="7" key="1">
    <citation type="submission" date="2020-12" db="EMBL/GenBank/DDBJ databases">
        <title>Taurinivorans muris gen. nov., sp. nov., fundamental and realized metabolic niche of a ubiquitous sulfidogenic bacterium in the murine intestine.</title>
        <authorList>
            <person name="Ye H."/>
            <person name="Hanson B.T."/>
            <person name="Loy A."/>
        </authorList>
    </citation>
    <scope>NUCLEOTIDE SEQUENCE</scope>
    <source>
        <strain evidence="7">LT0009</strain>
    </source>
</reference>
<dbReference type="RefSeq" id="WP_334314580.1">
    <property type="nucleotide sequence ID" value="NZ_CP065938.1"/>
</dbReference>
<dbReference type="InterPro" id="IPR003544">
    <property type="entry name" value="Cyt_c_biogenesis_CcmB"/>
</dbReference>
<evidence type="ECO:0000256" key="4">
    <source>
        <dbReference type="ARBA" id="ARBA00022989"/>
    </source>
</evidence>
<evidence type="ECO:0000256" key="6">
    <source>
        <dbReference type="SAM" id="Phobius"/>
    </source>
</evidence>
<feature type="transmembrane region" description="Helical" evidence="6">
    <location>
        <begin position="166"/>
        <end position="188"/>
    </location>
</feature>
<keyword evidence="3 6" id="KW-0812">Transmembrane</keyword>
<keyword evidence="8" id="KW-1185">Reference proteome</keyword>